<dbReference type="GO" id="GO:0042073">
    <property type="term" value="P:intraciliary transport"/>
    <property type="evidence" value="ECO:0007669"/>
    <property type="project" value="TreeGrafter"/>
</dbReference>
<dbReference type="PANTHER" id="PTHR44117:SF1">
    <property type="entry name" value="INTRAFLAGELLAR TRANSPORT PROTEIN 88 HOMOLOG"/>
    <property type="match status" value="1"/>
</dbReference>
<accession>A0A4P9VY84</accession>
<dbReference type="SMART" id="SM00028">
    <property type="entry name" value="TPR"/>
    <property type="match status" value="2"/>
</dbReference>
<dbReference type="GO" id="GO:0036064">
    <property type="term" value="C:ciliary basal body"/>
    <property type="evidence" value="ECO:0007669"/>
    <property type="project" value="TreeGrafter"/>
</dbReference>
<feature type="repeat" description="TPR" evidence="1">
    <location>
        <begin position="228"/>
        <end position="261"/>
    </location>
</feature>
<sequence length="266" mass="28549">MFGGSVPRVGPAAAHQMASESGAANDEDDLYSFGKKAPSDYGSGLRTSGGRVLPTQGYTGGAPRTGRIGTSSGQDPGPGGRPMTSVRGAGYSSRGRPGMSAGQSFDPFNQAGRTPGGAGLSQPESQPEEQLKQLEKKVNLLIEESTLLAATGHLQQSLEKAKEAGKRERQLSKQRDQSGLADSANPTTDITYAVLFNLANQYHANKMFQEALNTYAVIVKNKLFNQPGKLRVNMGNIYFEMRKFGQAVKMYRMALDQIPSSNKDIR</sequence>
<gene>
    <name evidence="3" type="ORF">BDK51DRAFT_35234</name>
</gene>
<dbReference type="PANTHER" id="PTHR44117">
    <property type="entry name" value="INTRAFLAGELLAR TRANSPORT PROTEIN 88 HOMOLOG"/>
    <property type="match status" value="1"/>
</dbReference>
<evidence type="ECO:0000313" key="4">
    <source>
        <dbReference type="Proteomes" id="UP000269721"/>
    </source>
</evidence>
<reference evidence="4" key="1">
    <citation type="journal article" date="2018" name="Nat. Microbiol.">
        <title>Leveraging single-cell genomics to expand the fungal tree of life.</title>
        <authorList>
            <person name="Ahrendt S.R."/>
            <person name="Quandt C.A."/>
            <person name="Ciobanu D."/>
            <person name="Clum A."/>
            <person name="Salamov A."/>
            <person name="Andreopoulos B."/>
            <person name="Cheng J.F."/>
            <person name="Woyke T."/>
            <person name="Pelin A."/>
            <person name="Henrissat B."/>
            <person name="Reynolds N.K."/>
            <person name="Benny G.L."/>
            <person name="Smith M.E."/>
            <person name="James T.Y."/>
            <person name="Grigoriev I.V."/>
        </authorList>
    </citation>
    <scope>NUCLEOTIDE SEQUENCE [LARGE SCALE GENOMIC DNA]</scope>
</reference>
<dbReference type="AlphaFoldDB" id="A0A4P9VY84"/>
<dbReference type="EMBL" id="ML000348">
    <property type="protein sequence ID" value="RKO84222.1"/>
    <property type="molecule type" value="Genomic_DNA"/>
</dbReference>
<dbReference type="PROSITE" id="PS50005">
    <property type="entry name" value="TPR"/>
    <property type="match status" value="1"/>
</dbReference>
<protein>
    <submittedName>
        <fullName evidence="3">Uncharacterized protein</fullName>
    </submittedName>
</protein>
<evidence type="ECO:0000313" key="3">
    <source>
        <dbReference type="EMBL" id="RKO84222.1"/>
    </source>
</evidence>
<dbReference type="OrthoDB" id="1926212at2759"/>
<feature type="region of interest" description="Disordered" evidence="2">
    <location>
        <begin position="1"/>
        <end position="132"/>
    </location>
</feature>
<keyword evidence="1" id="KW-0802">TPR repeat</keyword>
<evidence type="ECO:0000256" key="2">
    <source>
        <dbReference type="SAM" id="MobiDB-lite"/>
    </source>
</evidence>
<dbReference type="GO" id="GO:0097546">
    <property type="term" value="C:ciliary base"/>
    <property type="evidence" value="ECO:0007669"/>
    <property type="project" value="TreeGrafter"/>
</dbReference>
<dbReference type="GO" id="GO:0019894">
    <property type="term" value="F:kinesin binding"/>
    <property type="evidence" value="ECO:0007669"/>
    <property type="project" value="TreeGrafter"/>
</dbReference>
<feature type="compositionally biased region" description="Basic and acidic residues" evidence="2">
    <location>
        <begin position="159"/>
        <end position="176"/>
    </location>
</feature>
<organism evidence="3 4">
    <name type="scientific">Blyttiomyces helicus</name>
    <dbReference type="NCBI Taxonomy" id="388810"/>
    <lineage>
        <taxon>Eukaryota</taxon>
        <taxon>Fungi</taxon>
        <taxon>Fungi incertae sedis</taxon>
        <taxon>Chytridiomycota</taxon>
        <taxon>Chytridiomycota incertae sedis</taxon>
        <taxon>Chytridiomycetes</taxon>
        <taxon>Chytridiomycetes incertae sedis</taxon>
        <taxon>Blyttiomyces</taxon>
    </lineage>
</organism>
<dbReference type="GO" id="GO:0097730">
    <property type="term" value="C:non-motile cilium"/>
    <property type="evidence" value="ECO:0007669"/>
    <property type="project" value="TreeGrafter"/>
</dbReference>
<dbReference type="InterPro" id="IPR019734">
    <property type="entry name" value="TPR_rpt"/>
</dbReference>
<dbReference type="Proteomes" id="UP000269721">
    <property type="component" value="Unassembled WGS sequence"/>
</dbReference>
<dbReference type="InterPro" id="IPR011990">
    <property type="entry name" value="TPR-like_helical_dom_sf"/>
</dbReference>
<dbReference type="GO" id="GO:0005814">
    <property type="term" value="C:centriole"/>
    <property type="evidence" value="ECO:0007669"/>
    <property type="project" value="TreeGrafter"/>
</dbReference>
<evidence type="ECO:0000256" key="1">
    <source>
        <dbReference type="PROSITE-ProRule" id="PRU00339"/>
    </source>
</evidence>
<proteinExistence type="predicted"/>
<keyword evidence="4" id="KW-1185">Reference proteome</keyword>
<name>A0A4P9VY84_9FUNG</name>
<dbReference type="SUPFAM" id="SSF48452">
    <property type="entry name" value="TPR-like"/>
    <property type="match status" value="1"/>
</dbReference>
<dbReference type="Gene3D" id="1.25.40.10">
    <property type="entry name" value="Tetratricopeptide repeat domain"/>
    <property type="match status" value="1"/>
</dbReference>
<dbReference type="GO" id="GO:1905515">
    <property type="term" value="P:non-motile cilium assembly"/>
    <property type="evidence" value="ECO:0007669"/>
    <property type="project" value="TreeGrafter"/>
</dbReference>
<feature type="region of interest" description="Disordered" evidence="2">
    <location>
        <begin position="158"/>
        <end position="184"/>
    </location>
</feature>